<keyword evidence="9 14" id="KW-1133">Transmembrane helix</keyword>
<evidence type="ECO:0000256" key="6">
    <source>
        <dbReference type="ARBA" id="ARBA00022475"/>
    </source>
</evidence>
<evidence type="ECO:0000256" key="5">
    <source>
        <dbReference type="ARBA" id="ARBA00018125"/>
    </source>
</evidence>
<feature type="compositionally biased region" description="Basic and acidic residues" evidence="13">
    <location>
        <begin position="18"/>
        <end position="28"/>
    </location>
</feature>
<evidence type="ECO:0000313" key="16">
    <source>
        <dbReference type="EMBL" id="PNS20432.1"/>
    </source>
</evidence>
<evidence type="ECO:0000256" key="9">
    <source>
        <dbReference type="ARBA" id="ARBA00022989"/>
    </source>
</evidence>
<comment type="subcellular location">
    <subcellularLocation>
        <location evidence="2">Cell junction</location>
        <location evidence="2">Adherens junction</location>
    </subcellularLocation>
    <subcellularLocation>
        <location evidence="3">Cell membrane</location>
        <topology evidence="3">Multi-pass membrane protein</topology>
    </subcellularLocation>
    <subcellularLocation>
        <location evidence="1">Nucleus</location>
    </subcellularLocation>
</comment>
<evidence type="ECO:0000256" key="13">
    <source>
        <dbReference type="SAM" id="MobiDB-lite"/>
    </source>
</evidence>
<dbReference type="Proteomes" id="UP000243797">
    <property type="component" value="Unassembled WGS sequence"/>
</dbReference>
<evidence type="ECO:0000256" key="2">
    <source>
        <dbReference type="ARBA" id="ARBA00004536"/>
    </source>
</evidence>
<evidence type="ECO:0000256" key="8">
    <source>
        <dbReference type="ARBA" id="ARBA00022949"/>
    </source>
</evidence>
<keyword evidence="11 14" id="KW-0472">Membrane</keyword>
<keyword evidence="12" id="KW-0539">Nucleus</keyword>
<dbReference type="OrthoDB" id="21151at2759"/>
<feature type="region of interest" description="Disordered" evidence="13">
    <location>
        <begin position="1"/>
        <end position="48"/>
    </location>
</feature>
<dbReference type="GO" id="GO:0005886">
    <property type="term" value="C:plasma membrane"/>
    <property type="evidence" value="ECO:0007669"/>
    <property type="project" value="UniProtKB-SubCell"/>
</dbReference>
<protein>
    <recommendedName>
        <fullName evidence="5">Vezatin</fullName>
    </recommendedName>
</protein>
<evidence type="ECO:0000256" key="1">
    <source>
        <dbReference type="ARBA" id="ARBA00004123"/>
    </source>
</evidence>
<dbReference type="InParanoid" id="A0A2K1QZF5"/>
<evidence type="ECO:0000256" key="11">
    <source>
        <dbReference type="ARBA" id="ARBA00023136"/>
    </source>
</evidence>
<organism evidence="16 17">
    <name type="scientific">Sphaceloma murrayae</name>
    <dbReference type="NCBI Taxonomy" id="2082308"/>
    <lineage>
        <taxon>Eukaryota</taxon>
        <taxon>Fungi</taxon>
        <taxon>Dikarya</taxon>
        <taxon>Ascomycota</taxon>
        <taxon>Pezizomycotina</taxon>
        <taxon>Dothideomycetes</taxon>
        <taxon>Dothideomycetidae</taxon>
        <taxon>Myriangiales</taxon>
        <taxon>Elsinoaceae</taxon>
        <taxon>Sphaceloma</taxon>
    </lineage>
</organism>
<feature type="transmembrane region" description="Helical" evidence="14">
    <location>
        <begin position="139"/>
        <end position="158"/>
    </location>
</feature>
<accession>A0A2K1QZF5</accession>
<feature type="domain" description="Myosin-binding" evidence="15">
    <location>
        <begin position="151"/>
        <end position="425"/>
    </location>
</feature>
<dbReference type="AlphaFoldDB" id="A0A2K1QZF5"/>
<comment type="similarity">
    <text evidence="4">Belongs to the vezatin family.</text>
</comment>
<feature type="region of interest" description="Disordered" evidence="13">
    <location>
        <begin position="119"/>
        <end position="139"/>
    </location>
</feature>
<name>A0A2K1QZF5_9PEZI</name>
<evidence type="ECO:0000313" key="17">
    <source>
        <dbReference type="Proteomes" id="UP000243797"/>
    </source>
</evidence>
<reference evidence="16 17" key="1">
    <citation type="submission" date="2017-06" db="EMBL/GenBank/DDBJ databases">
        <title>Draft genome sequence of a variant of Elsinoe murrayae.</title>
        <authorList>
            <person name="Cheng Q."/>
        </authorList>
    </citation>
    <scope>NUCLEOTIDE SEQUENCE [LARGE SCALE GENOMIC DNA]</scope>
    <source>
        <strain evidence="16 17">CQ-2017a</strain>
    </source>
</reference>
<dbReference type="STRING" id="2082308.A0A2K1QZF5"/>
<dbReference type="GO" id="GO:0017022">
    <property type="term" value="F:myosin binding"/>
    <property type="evidence" value="ECO:0007669"/>
    <property type="project" value="InterPro"/>
</dbReference>
<evidence type="ECO:0000256" key="7">
    <source>
        <dbReference type="ARBA" id="ARBA00022692"/>
    </source>
</evidence>
<evidence type="ECO:0000256" key="4">
    <source>
        <dbReference type="ARBA" id="ARBA00007245"/>
    </source>
</evidence>
<keyword evidence="8" id="KW-0965">Cell junction</keyword>
<dbReference type="InterPro" id="IPR026859">
    <property type="entry name" value="Myosin-bd"/>
</dbReference>
<dbReference type="PANTHER" id="PTHR15989:SF5">
    <property type="entry name" value="VEZATIN"/>
    <property type="match status" value="1"/>
</dbReference>
<feature type="transmembrane region" description="Helical" evidence="14">
    <location>
        <begin position="170"/>
        <end position="188"/>
    </location>
</feature>
<dbReference type="GO" id="GO:0098609">
    <property type="term" value="P:cell-cell adhesion"/>
    <property type="evidence" value="ECO:0007669"/>
    <property type="project" value="InterPro"/>
</dbReference>
<proteinExistence type="inferred from homology"/>
<dbReference type="GO" id="GO:0005634">
    <property type="term" value="C:nucleus"/>
    <property type="evidence" value="ECO:0007669"/>
    <property type="project" value="UniProtKB-SubCell"/>
</dbReference>
<evidence type="ECO:0000256" key="14">
    <source>
        <dbReference type="SAM" id="Phobius"/>
    </source>
</evidence>
<evidence type="ECO:0000256" key="12">
    <source>
        <dbReference type="ARBA" id="ARBA00023242"/>
    </source>
</evidence>
<sequence>MESIVPDDTPLSSLLEGEGQHEGHHPSSERSSSPDPQARPTFAPKASSTLHARLQTSALRRLHLPLGDTRSFSQAKEACSQAFNMHARENHDAHFLEHFRYIIIASQLLDENPDHAALQASRGAEAEERTDRLRPRGSSTAGGAIVSAAVAFILVAMFKAAASGYLSPSRVAVVMFLVCTLLVSRKLYSRYRRSSAIRQGAVEAASSLTIALQAFELVTISSLTLVQEVELVAKGYRFSSPLPPVTRLDDVKTLRRCLPLRRQLYRVYTDLLRALVHAHSQLQTYVDYDDYIKYLDVYDIPREAIGDCLMAHDMEDVDQEALGTLRLLSFRVSVMRRTMLCSLLSMKAGTDAVDASRWLAATETSLSLANATRVGARTLKTSLKELEDFAVPTIAKPTKHSNDRVKTQMRKISNLSTGIRGLQAKMTLLREESNAALSNADDLTDLGPSLLSQYESIGADIHALLADWESGKAALTTNIIKHERRISLASSNGMRSPISGSFHGLAAVNEGGPADALRALNGDREPSVSPRSSMPSTPRDEEVFEAIAMPKQRSQLTREERIRIMHEERAKQEERREMRDSGVNMMKELKSVIGVRKRGRTDSEGSRIMSM</sequence>
<dbReference type="PANTHER" id="PTHR15989">
    <property type="entry name" value="VEZATIN"/>
    <property type="match status" value="1"/>
</dbReference>
<dbReference type="EMBL" id="NKHZ01000025">
    <property type="protein sequence ID" value="PNS20432.1"/>
    <property type="molecule type" value="Genomic_DNA"/>
</dbReference>
<evidence type="ECO:0000256" key="3">
    <source>
        <dbReference type="ARBA" id="ARBA00004651"/>
    </source>
</evidence>
<feature type="compositionally biased region" description="Basic and acidic residues" evidence="13">
    <location>
        <begin position="124"/>
        <end position="134"/>
    </location>
</feature>
<dbReference type="Pfam" id="PF12632">
    <property type="entry name" value="Vezatin"/>
    <property type="match status" value="1"/>
</dbReference>
<dbReference type="InterPro" id="IPR026858">
    <property type="entry name" value="Vezatin"/>
</dbReference>
<keyword evidence="17" id="KW-1185">Reference proteome</keyword>
<keyword evidence="7 14" id="KW-0812">Transmembrane</keyword>
<keyword evidence="10" id="KW-0175">Coiled coil</keyword>
<keyword evidence="6" id="KW-1003">Cell membrane</keyword>
<comment type="caution">
    <text evidence="16">The sequence shown here is derived from an EMBL/GenBank/DDBJ whole genome shotgun (WGS) entry which is preliminary data.</text>
</comment>
<evidence type="ECO:0000259" key="15">
    <source>
        <dbReference type="Pfam" id="PF12632"/>
    </source>
</evidence>
<feature type="region of interest" description="Disordered" evidence="13">
    <location>
        <begin position="515"/>
        <end position="539"/>
    </location>
</feature>
<evidence type="ECO:0000256" key="10">
    <source>
        <dbReference type="ARBA" id="ARBA00023054"/>
    </source>
</evidence>
<gene>
    <name evidence="16" type="ORF">CAC42_5882</name>
</gene>